<keyword evidence="2" id="KW-0270">Exopolysaccharide synthesis</keyword>
<feature type="transmembrane region" description="Helical" evidence="3">
    <location>
        <begin position="27"/>
        <end position="50"/>
    </location>
</feature>
<dbReference type="PANTHER" id="PTHR30576:SF0">
    <property type="entry name" value="UNDECAPRENYL-PHOSPHATE N-ACETYLGALACTOSAMINYL 1-PHOSPHATE TRANSFERASE-RELATED"/>
    <property type="match status" value="1"/>
</dbReference>
<protein>
    <submittedName>
        <fullName evidence="5">Sugar transferase</fullName>
    </submittedName>
</protein>
<name>A0ABU4YCF4_9HYPH</name>
<dbReference type="EMBL" id="JAVIIV010000003">
    <property type="protein sequence ID" value="MDX8484621.1"/>
    <property type="molecule type" value="Genomic_DNA"/>
</dbReference>
<dbReference type="RefSeq" id="WP_320294488.1">
    <property type="nucleotide sequence ID" value="NZ_JAVIIU010000003.1"/>
</dbReference>
<keyword evidence="5" id="KW-0808">Transferase</keyword>
<dbReference type="PANTHER" id="PTHR30576">
    <property type="entry name" value="COLANIC BIOSYNTHESIS UDP-GLUCOSE LIPID CARRIER TRANSFERASE"/>
    <property type="match status" value="1"/>
</dbReference>
<sequence length="243" mass="26888">MNASDLSLHRYFSPCPSHGFTRRSIDLAVATMAGAMLAPLMLVIAVALMLESGWPFLFVQTRVGAGGRPFRMYKFRKFAARCSPGGVPLTVAGDSRMTLIGKLLADTKFDELPQLWNVLKGDMAIVGPRPESLAFADCFLGGFEALLQYRPGLLGPTQALFRHEAHLYPQNLDPVLFYREILFPAKARIDLSYYPERSIASDIVWMFRSLRAVLYPAPPGGESFVVARRNIRGPAPLGRRGKA</sequence>
<evidence type="ECO:0000313" key="6">
    <source>
        <dbReference type="Proteomes" id="UP001280156"/>
    </source>
</evidence>
<evidence type="ECO:0000256" key="2">
    <source>
        <dbReference type="ARBA" id="ARBA00023169"/>
    </source>
</evidence>
<comment type="caution">
    <text evidence="5">The sequence shown here is derived from an EMBL/GenBank/DDBJ whole genome shotgun (WGS) entry which is preliminary data.</text>
</comment>
<accession>A0ABU4YCF4</accession>
<organism evidence="5 6">
    <name type="scientific">Mesorhizobium humile</name>
    <dbReference type="NCBI Taxonomy" id="3072313"/>
    <lineage>
        <taxon>Bacteria</taxon>
        <taxon>Pseudomonadati</taxon>
        <taxon>Pseudomonadota</taxon>
        <taxon>Alphaproteobacteria</taxon>
        <taxon>Hyphomicrobiales</taxon>
        <taxon>Phyllobacteriaceae</taxon>
        <taxon>Mesorhizobium</taxon>
    </lineage>
</organism>
<evidence type="ECO:0000256" key="3">
    <source>
        <dbReference type="SAM" id="Phobius"/>
    </source>
</evidence>
<dbReference type="Proteomes" id="UP001280156">
    <property type="component" value="Unassembled WGS sequence"/>
</dbReference>
<keyword evidence="3" id="KW-0812">Transmembrane</keyword>
<dbReference type="GO" id="GO:0016740">
    <property type="term" value="F:transferase activity"/>
    <property type="evidence" value="ECO:0007669"/>
    <property type="project" value="UniProtKB-KW"/>
</dbReference>
<evidence type="ECO:0000256" key="1">
    <source>
        <dbReference type="ARBA" id="ARBA00006464"/>
    </source>
</evidence>
<dbReference type="Pfam" id="PF02397">
    <property type="entry name" value="Bac_transf"/>
    <property type="match status" value="1"/>
</dbReference>
<keyword evidence="3" id="KW-1133">Transmembrane helix</keyword>
<evidence type="ECO:0000313" key="5">
    <source>
        <dbReference type="EMBL" id="MDX8484621.1"/>
    </source>
</evidence>
<keyword evidence="6" id="KW-1185">Reference proteome</keyword>
<dbReference type="InterPro" id="IPR003362">
    <property type="entry name" value="Bact_transf"/>
</dbReference>
<evidence type="ECO:0000259" key="4">
    <source>
        <dbReference type="Pfam" id="PF02397"/>
    </source>
</evidence>
<proteinExistence type="inferred from homology"/>
<gene>
    <name evidence="5" type="ORF">RFM52_05430</name>
</gene>
<keyword evidence="3" id="KW-0472">Membrane</keyword>
<reference evidence="5 6" key="1">
    <citation type="submission" date="2023-08" db="EMBL/GenBank/DDBJ databases">
        <title>Implementing the SeqCode for naming new Mesorhizobium species isolated from Vachellia karroo root nodules.</title>
        <authorList>
            <person name="Van Lill M."/>
        </authorList>
    </citation>
    <scope>NUCLEOTIDE SEQUENCE [LARGE SCALE GENOMIC DNA]</scope>
    <source>
        <strain evidence="5 6">VK2B</strain>
    </source>
</reference>
<feature type="domain" description="Bacterial sugar transferase" evidence="4">
    <location>
        <begin position="22"/>
        <end position="214"/>
    </location>
</feature>
<comment type="similarity">
    <text evidence="1">Belongs to the bacterial sugar transferase family.</text>
</comment>